<dbReference type="Proteomes" id="UP000198885">
    <property type="component" value="Unassembled WGS sequence"/>
</dbReference>
<evidence type="ECO:0000313" key="1">
    <source>
        <dbReference type="EMBL" id="SER99153.1"/>
    </source>
</evidence>
<sequence length="112" mass="12137">MALRAFLSGHDEALSHAAVLLAGRRGARLVNAIREGLDQPGRMTRRVQRLLAELRSVLFLDHVHDEEWNDAGCFAMLEPNDPIVPEICLLADGLDDALSAAGVVPVSDERAA</sequence>
<reference evidence="1 2" key="1">
    <citation type="submission" date="2016-10" db="EMBL/GenBank/DDBJ databases">
        <authorList>
            <person name="de Groot N.N."/>
        </authorList>
    </citation>
    <scope>NUCLEOTIDE SEQUENCE [LARGE SCALE GENOMIC DNA]</scope>
    <source>
        <strain evidence="1 2">DSM 23042</strain>
    </source>
</reference>
<gene>
    <name evidence="1" type="ORF">SAMN04490244_104307</name>
</gene>
<organism evidence="1 2">
    <name type="scientific">Tranquillimonas rosea</name>
    <dbReference type="NCBI Taxonomy" id="641238"/>
    <lineage>
        <taxon>Bacteria</taxon>
        <taxon>Pseudomonadati</taxon>
        <taxon>Pseudomonadota</taxon>
        <taxon>Alphaproteobacteria</taxon>
        <taxon>Rhodobacterales</taxon>
        <taxon>Roseobacteraceae</taxon>
        <taxon>Tranquillimonas</taxon>
    </lineage>
</organism>
<accession>A0A1H9TR61</accession>
<name>A0A1H9TR61_9RHOB</name>
<protein>
    <submittedName>
        <fullName evidence="1">Uncharacterized protein</fullName>
    </submittedName>
</protein>
<dbReference type="STRING" id="641238.SAMN04490244_104307"/>
<dbReference type="EMBL" id="FOGU01000004">
    <property type="protein sequence ID" value="SER99153.1"/>
    <property type="molecule type" value="Genomic_DNA"/>
</dbReference>
<keyword evidence="2" id="KW-1185">Reference proteome</keyword>
<dbReference type="AlphaFoldDB" id="A0A1H9TR61"/>
<proteinExistence type="predicted"/>
<evidence type="ECO:0000313" key="2">
    <source>
        <dbReference type="Proteomes" id="UP000198885"/>
    </source>
</evidence>
<dbReference type="OrthoDB" id="7728363at2"/>
<dbReference type="RefSeq" id="WP_092692077.1">
    <property type="nucleotide sequence ID" value="NZ_FOGU01000004.1"/>
</dbReference>